<keyword evidence="2" id="KW-1185">Reference proteome</keyword>
<comment type="caution">
    <text evidence="1">The sequence shown here is derived from an EMBL/GenBank/DDBJ whole genome shotgun (WGS) entry which is preliminary data.</text>
</comment>
<dbReference type="RefSeq" id="WP_167183136.1">
    <property type="nucleotide sequence ID" value="NZ_JAASQL010000001.1"/>
</dbReference>
<evidence type="ECO:0000313" key="1">
    <source>
        <dbReference type="EMBL" id="NIJ43973.1"/>
    </source>
</evidence>
<accession>A0ABX0U5D2</accession>
<sequence>MKYFAIILVLCCICCKQNPIPKPNAYLSLNYPKPTYQKTEPGLPFQFKTSKNAVYTIENKSWSNIHYPQLKADINITYQTVNNNLKQLVLDAEKLTYKHTLIADHIEVYPFENKQKRVYARLFQITGNVASPIQFQATDSVKHFISGSLYFNIRPNYDSILPSINFVKKDIQQIIETLEWTN</sequence>
<dbReference type="EMBL" id="JAASQL010000001">
    <property type="protein sequence ID" value="NIJ43973.1"/>
    <property type="molecule type" value="Genomic_DNA"/>
</dbReference>
<reference evidence="1 2" key="1">
    <citation type="submission" date="2020-03" db="EMBL/GenBank/DDBJ databases">
        <title>Genomic Encyclopedia of Type Strains, Phase IV (KMG-IV): sequencing the most valuable type-strain genomes for metagenomic binning, comparative biology and taxonomic classification.</title>
        <authorList>
            <person name="Goeker M."/>
        </authorList>
    </citation>
    <scope>NUCLEOTIDE SEQUENCE [LARGE SCALE GENOMIC DNA]</scope>
    <source>
        <strain evidence="1 2">DSM 101599</strain>
    </source>
</reference>
<dbReference type="Proteomes" id="UP000745859">
    <property type="component" value="Unassembled WGS sequence"/>
</dbReference>
<dbReference type="Pfam" id="PF25593">
    <property type="entry name" value="GldD_lipo"/>
    <property type="match status" value="1"/>
</dbReference>
<evidence type="ECO:0000313" key="2">
    <source>
        <dbReference type="Proteomes" id="UP000745859"/>
    </source>
</evidence>
<gene>
    <name evidence="1" type="ORF">FHR24_000412</name>
</gene>
<keyword evidence="1" id="KW-0449">Lipoprotein</keyword>
<dbReference type="InterPro" id="IPR019850">
    <property type="entry name" value="GldD-like"/>
</dbReference>
<name>A0ABX0U5D2_9FLAO</name>
<proteinExistence type="predicted"/>
<organism evidence="1 2">
    <name type="scientific">Wenyingzhuangia heitensis</name>
    <dbReference type="NCBI Taxonomy" id="1487859"/>
    <lineage>
        <taxon>Bacteria</taxon>
        <taxon>Pseudomonadati</taxon>
        <taxon>Bacteroidota</taxon>
        <taxon>Flavobacteriia</taxon>
        <taxon>Flavobacteriales</taxon>
        <taxon>Flavobacteriaceae</taxon>
        <taxon>Wenyingzhuangia</taxon>
    </lineage>
</organism>
<protein>
    <submittedName>
        <fullName evidence="1">Gliding motility-associated lipoprotein GldD</fullName>
    </submittedName>
</protein>
<dbReference type="NCBIfam" id="TIGR03512">
    <property type="entry name" value="GldD_lipo"/>
    <property type="match status" value="1"/>
</dbReference>